<evidence type="ECO:0000256" key="5">
    <source>
        <dbReference type="ARBA" id="ARBA00038063"/>
    </source>
</evidence>
<dbReference type="PROSITE" id="PS01195">
    <property type="entry name" value="PEPT_TRNA_HYDROL_1"/>
    <property type="match status" value="1"/>
</dbReference>
<keyword evidence="4 7" id="KW-0694">RNA-binding</keyword>
<evidence type="ECO:0000256" key="8">
    <source>
        <dbReference type="RuleBase" id="RU000673"/>
    </source>
</evidence>
<feature type="binding site" evidence="7">
    <location>
        <position position="14"/>
    </location>
    <ligand>
        <name>tRNA</name>
        <dbReference type="ChEBI" id="CHEBI:17843"/>
    </ligand>
</feature>
<comment type="subcellular location">
    <subcellularLocation>
        <location evidence="7">Cytoplasm</location>
    </subcellularLocation>
</comment>
<dbReference type="GO" id="GO:0006515">
    <property type="term" value="P:protein quality control for misfolded or incompletely synthesized proteins"/>
    <property type="evidence" value="ECO:0007669"/>
    <property type="project" value="UniProtKB-UniRule"/>
</dbReference>
<dbReference type="GO" id="GO:0000049">
    <property type="term" value="F:tRNA binding"/>
    <property type="evidence" value="ECO:0007669"/>
    <property type="project" value="UniProtKB-UniRule"/>
</dbReference>
<evidence type="ECO:0000313" key="10">
    <source>
        <dbReference type="EMBL" id="KKT65554.1"/>
    </source>
</evidence>
<dbReference type="GO" id="GO:0004045">
    <property type="term" value="F:peptidyl-tRNA hydrolase activity"/>
    <property type="evidence" value="ECO:0007669"/>
    <property type="project" value="UniProtKB-UniRule"/>
</dbReference>
<dbReference type="HAMAP" id="MF_00083">
    <property type="entry name" value="Pept_tRNA_hydro_bact"/>
    <property type="match status" value="1"/>
</dbReference>
<dbReference type="Gene3D" id="3.40.50.1470">
    <property type="entry name" value="Peptidyl-tRNA hydrolase"/>
    <property type="match status" value="1"/>
</dbReference>
<evidence type="ECO:0000256" key="9">
    <source>
        <dbReference type="RuleBase" id="RU004320"/>
    </source>
</evidence>
<dbReference type="NCBIfam" id="TIGR00447">
    <property type="entry name" value="pth"/>
    <property type="match status" value="1"/>
</dbReference>
<accession>A0A0G1M0M7</accession>
<evidence type="ECO:0000256" key="4">
    <source>
        <dbReference type="ARBA" id="ARBA00022884"/>
    </source>
</evidence>
<evidence type="ECO:0000256" key="7">
    <source>
        <dbReference type="HAMAP-Rule" id="MF_00083"/>
    </source>
</evidence>
<comment type="function">
    <text evidence="7">Hydrolyzes ribosome-free peptidyl-tRNAs (with 1 or more amino acids incorporated), which drop off the ribosome during protein synthesis, or as a result of ribosome stalling.</text>
</comment>
<keyword evidence="3 7" id="KW-0378">Hydrolase</keyword>
<feature type="binding site" evidence="7">
    <location>
        <position position="52"/>
    </location>
    <ligand>
        <name>tRNA</name>
        <dbReference type="ChEBI" id="CHEBI:17843"/>
    </ligand>
</feature>
<sequence length="165" mass="18576">MKVIVGLGNPGEKYAKNRHNVGFMTIDRIKEFDGEVLKTGEVILVKPQTFMNRSGEAVSQIVNFYKVPADDLIVVHDDLDIKLGEYKIQKGVGPKVHNGLTSIEERLGRTDFWRVRVGIDSRQSAVGSRQSGEDYVLADFSSDEEISINKIIKEIIDQLVVRFKI</sequence>
<dbReference type="EC" id="3.1.1.29" evidence="1 7"/>
<evidence type="ECO:0000256" key="1">
    <source>
        <dbReference type="ARBA" id="ARBA00013260"/>
    </source>
</evidence>
<comment type="subunit">
    <text evidence="7">Monomer.</text>
</comment>
<feature type="site" description="Stabilizes the basic form of H active site to accept a proton" evidence="7">
    <location>
        <position position="77"/>
    </location>
</feature>
<dbReference type="AlphaFoldDB" id="A0A0G1M0M7"/>
<feature type="binding site" evidence="7">
    <location>
        <position position="98"/>
    </location>
    <ligand>
        <name>tRNA</name>
        <dbReference type="ChEBI" id="CHEBI:17843"/>
    </ligand>
</feature>
<dbReference type="SUPFAM" id="SSF53178">
    <property type="entry name" value="Peptidyl-tRNA hydrolase-like"/>
    <property type="match status" value="1"/>
</dbReference>
<comment type="catalytic activity">
    <reaction evidence="7 8">
        <text>an N-acyl-L-alpha-aminoacyl-tRNA + H2O = an N-acyl-L-amino acid + a tRNA + H(+)</text>
        <dbReference type="Rhea" id="RHEA:54448"/>
        <dbReference type="Rhea" id="RHEA-COMP:10123"/>
        <dbReference type="Rhea" id="RHEA-COMP:13883"/>
        <dbReference type="ChEBI" id="CHEBI:15377"/>
        <dbReference type="ChEBI" id="CHEBI:15378"/>
        <dbReference type="ChEBI" id="CHEBI:59874"/>
        <dbReference type="ChEBI" id="CHEBI:78442"/>
        <dbReference type="ChEBI" id="CHEBI:138191"/>
        <dbReference type="EC" id="3.1.1.29"/>
    </reaction>
</comment>
<evidence type="ECO:0000256" key="2">
    <source>
        <dbReference type="ARBA" id="ARBA00022555"/>
    </source>
</evidence>
<feature type="active site" description="Proton acceptor" evidence="7">
    <location>
        <position position="19"/>
    </location>
</feature>
<gene>
    <name evidence="7" type="primary">pth</name>
    <name evidence="10" type="ORF">UW60_C0042G0004</name>
</gene>
<evidence type="ECO:0000256" key="3">
    <source>
        <dbReference type="ARBA" id="ARBA00022801"/>
    </source>
</evidence>
<dbReference type="CDD" id="cd00462">
    <property type="entry name" value="PTH"/>
    <property type="match status" value="1"/>
</dbReference>
<reference evidence="10 11" key="1">
    <citation type="journal article" date="2015" name="Nature">
        <title>rRNA introns, odd ribosomes, and small enigmatic genomes across a large radiation of phyla.</title>
        <authorList>
            <person name="Brown C.T."/>
            <person name="Hug L.A."/>
            <person name="Thomas B.C."/>
            <person name="Sharon I."/>
            <person name="Castelle C.J."/>
            <person name="Singh A."/>
            <person name="Wilkins M.J."/>
            <person name="Williams K.H."/>
            <person name="Banfield J.F."/>
        </authorList>
    </citation>
    <scope>NUCLEOTIDE SEQUENCE [LARGE SCALE GENOMIC DNA]</scope>
</reference>
<comment type="caution">
    <text evidence="10">The sequence shown here is derived from an EMBL/GenBank/DDBJ whole genome shotgun (WGS) entry which is preliminary data.</text>
</comment>
<dbReference type="Proteomes" id="UP000034826">
    <property type="component" value="Unassembled WGS sequence"/>
</dbReference>
<dbReference type="GO" id="GO:0005737">
    <property type="term" value="C:cytoplasm"/>
    <property type="evidence" value="ECO:0007669"/>
    <property type="project" value="UniProtKB-SubCell"/>
</dbReference>
<dbReference type="EMBL" id="LCIY01000042">
    <property type="protein sequence ID" value="KKT65554.1"/>
    <property type="molecule type" value="Genomic_DNA"/>
</dbReference>
<dbReference type="PATRIC" id="fig|1618564.3.peg.875"/>
<protein>
    <recommendedName>
        <fullName evidence="6 7">Peptidyl-tRNA hydrolase</fullName>
        <shortName evidence="7">Pth</shortName>
        <ecNumber evidence="1 7">3.1.1.29</ecNumber>
    </recommendedName>
</protein>
<keyword evidence="7" id="KW-0963">Cytoplasm</keyword>
<dbReference type="InterPro" id="IPR001328">
    <property type="entry name" value="Pept_tRNA_hydro"/>
</dbReference>
<comment type="similarity">
    <text evidence="5 7 9">Belongs to the PTH family.</text>
</comment>
<evidence type="ECO:0000256" key="6">
    <source>
        <dbReference type="ARBA" id="ARBA00050038"/>
    </source>
</evidence>
<feature type="site" description="Discriminates between blocked and unblocked aminoacyl-tRNA" evidence="7">
    <location>
        <position position="9"/>
    </location>
</feature>
<organism evidence="10 11">
    <name type="scientific">Candidatus Woesebacteria bacterium GW2011_GWA2_44_33</name>
    <dbReference type="NCBI Taxonomy" id="1618564"/>
    <lineage>
        <taxon>Bacteria</taxon>
        <taxon>Candidatus Woeseibacteriota</taxon>
    </lineage>
</organism>
<dbReference type="PANTHER" id="PTHR17224:SF1">
    <property type="entry name" value="PEPTIDYL-TRNA HYDROLASE"/>
    <property type="match status" value="1"/>
</dbReference>
<keyword evidence="2 7" id="KW-0820">tRNA-binding</keyword>
<dbReference type="Pfam" id="PF01195">
    <property type="entry name" value="Pept_tRNA_hydro"/>
    <property type="match status" value="1"/>
</dbReference>
<dbReference type="GO" id="GO:0072344">
    <property type="term" value="P:rescue of stalled ribosome"/>
    <property type="evidence" value="ECO:0007669"/>
    <property type="project" value="UniProtKB-UniRule"/>
</dbReference>
<evidence type="ECO:0000313" key="11">
    <source>
        <dbReference type="Proteomes" id="UP000034826"/>
    </source>
</evidence>
<dbReference type="InterPro" id="IPR018171">
    <property type="entry name" value="Pept_tRNA_hydro_CS"/>
</dbReference>
<comment type="function">
    <text evidence="7">Catalyzes the release of premature peptidyl moieties from peptidyl-tRNA molecules trapped in stalled 50S ribosomal subunits, and thus maintains levels of free tRNAs and 50S ribosomes.</text>
</comment>
<name>A0A0G1M0M7_9BACT</name>
<dbReference type="PANTHER" id="PTHR17224">
    <property type="entry name" value="PEPTIDYL-TRNA HYDROLASE"/>
    <property type="match status" value="1"/>
</dbReference>
<proteinExistence type="inferred from homology"/>
<feature type="binding site" evidence="7">
    <location>
        <position position="50"/>
    </location>
    <ligand>
        <name>tRNA</name>
        <dbReference type="ChEBI" id="CHEBI:17843"/>
    </ligand>
</feature>
<dbReference type="InterPro" id="IPR036416">
    <property type="entry name" value="Pept_tRNA_hydro_sf"/>
</dbReference>